<dbReference type="PANTHER" id="PTHR14845">
    <property type="entry name" value="COILED-COIL DOMAIN-CONTAINING 166"/>
    <property type="match status" value="1"/>
</dbReference>
<evidence type="ECO:0000259" key="12">
    <source>
        <dbReference type="Pfam" id="PF14988"/>
    </source>
</evidence>
<feature type="compositionally biased region" description="Basic and acidic residues" evidence="11">
    <location>
        <begin position="56"/>
        <end position="66"/>
    </location>
</feature>
<comment type="similarity">
    <text evidence="2">Belongs to the BBOF1 family.</text>
</comment>
<reference evidence="13" key="1">
    <citation type="submission" date="2025-08" db="UniProtKB">
        <authorList>
            <consortium name="Ensembl"/>
        </authorList>
    </citation>
    <scope>IDENTIFICATION</scope>
</reference>
<protein>
    <recommendedName>
        <fullName evidence="3">Basal body-orientation factor 1</fullName>
    </recommendedName>
    <alternativeName>
        <fullName evidence="9">Coiled-coil domain-containing protein 176</fullName>
    </alternativeName>
</protein>
<organism evidence="13 14">
    <name type="scientific">Astyanax mexicanus</name>
    <name type="common">Blind cave fish</name>
    <name type="synonym">Astyanax fasciatus mexicanus</name>
    <dbReference type="NCBI Taxonomy" id="7994"/>
    <lineage>
        <taxon>Eukaryota</taxon>
        <taxon>Metazoa</taxon>
        <taxon>Chordata</taxon>
        <taxon>Craniata</taxon>
        <taxon>Vertebrata</taxon>
        <taxon>Euteleostomi</taxon>
        <taxon>Actinopterygii</taxon>
        <taxon>Neopterygii</taxon>
        <taxon>Teleostei</taxon>
        <taxon>Ostariophysi</taxon>
        <taxon>Characiformes</taxon>
        <taxon>Characoidei</taxon>
        <taxon>Acestrorhamphidae</taxon>
        <taxon>Acestrorhamphinae</taxon>
        <taxon>Astyanax</taxon>
    </lineage>
</organism>
<feature type="domain" description="DUF4515" evidence="12">
    <location>
        <begin position="121"/>
        <end position="308"/>
    </location>
</feature>
<accession>A0A8B9JZR1</accession>
<comment type="subcellular location">
    <subcellularLocation>
        <location evidence="1">Cytoplasm</location>
        <location evidence="1">Cytoskeleton</location>
        <location evidence="1">Cilium basal body</location>
    </subcellularLocation>
</comment>
<evidence type="ECO:0000256" key="5">
    <source>
        <dbReference type="ARBA" id="ARBA00023054"/>
    </source>
</evidence>
<sequence>MISQCVAAARAPRWTFVSLGNCITQPYSVATGTCQGSRLERCRGRRTHRVRKGKKEGKLESKLDKESDMERAKANAALWEAKLEVTECSRVEYREAARRLARTNEELTNQQYRTEKDNIDIISFLNKRDLEKEAKIAALEEELKDQKSKALQEKEFVVAEYTLKINELEELFKKRSSDFRMIQSELKTIKEFRKKKAQMEQDLSNMKESMYLADREHRDNLARMEHKFFSEKARLEKEAEQRIAQLAEKAHNAAIVQLDDATRSVFKENVRLNEALGYHLKEVEELRKTNEALAEENASLVLQQETCELMMKENVAQLAAQRSEISELRAKVATLEQALGIMAAEFEQEKTVVQERAVVSTQASSVELEKLQKLLSMREREMSRVKRLARGVVEQRTELELFFHEALAQVKQEIIASQLQYRQEAMVAYRRRMTDARAGRTEYPPIRNFNKAPHSTNNVYTDLEEAEKWSNLQSSKVDISELTWEQKERVLRLLFAKINSLKIRRAAEPPALTASSLRDRRGSDLGATEGESHVTFITQVAVSNMTSNPSGLPDLQTT</sequence>
<keyword evidence="6" id="KW-0969">Cilium</keyword>
<keyword evidence="7" id="KW-0206">Cytoskeleton</keyword>
<keyword evidence="4" id="KW-0963">Cytoplasm</keyword>
<evidence type="ECO:0000256" key="4">
    <source>
        <dbReference type="ARBA" id="ARBA00022490"/>
    </source>
</evidence>
<feature type="coiled-coil region" evidence="10">
    <location>
        <begin position="283"/>
        <end position="388"/>
    </location>
</feature>
<name>A0A8B9JZR1_ASTMX</name>
<evidence type="ECO:0000256" key="11">
    <source>
        <dbReference type="SAM" id="MobiDB-lite"/>
    </source>
</evidence>
<dbReference type="Ensembl" id="ENSAMXT00005031726.1">
    <property type="protein sequence ID" value="ENSAMXP00005028916.1"/>
    <property type="gene ID" value="ENSAMXG00005014363.1"/>
</dbReference>
<evidence type="ECO:0000256" key="6">
    <source>
        <dbReference type="ARBA" id="ARBA00023069"/>
    </source>
</evidence>
<keyword evidence="5 10" id="KW-0175">Coiled coil</keyword>
<proteinExistence type="inferred from homology"/>
<evidence type="ECO:0000256" key="1">
    <source>
        <dbReference type="ARBA" id="ARBA00004120"/>
    </source>
</evidence>
<dbReference type="Proteomes" id="UP000694621">
    <property type="component" value="Unplaced"/>
</dbReference>
<evidence type="ECO:0000256" key="7">
    <source>
        <dbReference type="ARBA" id="ARBA00023212"/>
    </source>
</evidence>
<feature type="compositionally biased region" description="Basic residues" evidence="11">
    <location>
        <begin position="46"/>
        <end position="55"/>
    </location>
</feature>
<feature type="coiled-coil region" evidence="10">
    <location>
        <begin position="90"/>
        <end position="209"/>
    </location>
</feature>
<evidence type="ECO:0000313" key="14">
    <source>
        <dbReference type="Proteomes" id="UP000694621"/>
    </source>
</evidence>
<evidence type="ECO:0000256" key="10">
    <source>
        <dbReference type="SAM" id="Coils"/>
    </source>
</evidence>
<evidence type="ECO:0000256" key="9">
    <source>
        <dbReference type="ARBA" id="ARBA00031573"/>
    </source>
</evidence>
<feature type="region of interest" description="Disordered" evidence="11">
    <location>
        <begin position="509"/>
        <end position="530"/>
    </location>
</feature>
<evidence type="ECO:0000256" key="8">
    <source>
        <dbReference type="ARBA" id="ARBA00023273"/>
    </source>
</evidence>
<evidence type="ECO:0000256" key="3">
    <source>
        <dbReference type="ARBA" id="ARBA00015392"/>
    </source>
</evidence>
<keyword evidence="8" id="KW-0966">Cell projection</keyword>
<dbReference type="InterPro" id="IPR032777">
    <property type="entry name" value="DUF4515"/>
</dbReference>
<dbReference type="AlphaFoldDB" id="A0A8B9JZR1"/>
<dbReference type="PANTHER" id="PTHR14845:SF5">
    <property type="entry name" value="BASAL BODY-ORIENTATION FACTOR 1"/>
    <property type="match status" value="1"/>
</dbReference>
<evidence type="ECO:0000313" key="13">
    <source>
        <dbReference type="Ensembl" id="ENSAMXP00005028916.1"/>
    </source>
</evidence>
<feature type="region of interest" description="Disordered" evidence="11">
    <location>
        <begin position="46"/>
        <end position="66"/>
    </location>
</feature>
<evidence type="ECO:0000256" key="2">
    <source>
        <dbReference type="ARBA" id="ARBA00007508"/>
    </source>
</evidence>
<dbReference type="Pfam" id="PF14988">
    <property type="entry name" value="DUF4515"/>
    <property type="match status" value="1"/>
</dbReference>